<dbReference type="AlphaFoldDB" id="A0A1H0VKQ0"/>
<name>A0A1H0VKQ0_9BACI</name>
<keyword evidence="1" id="KW-0472">Membrane</keyword>
<keyword evidence="3" id="KW-1185">Reference proteome</keyword>
<keyword evidence="1" id="KW-1133">Transmembrane helix</keyword>
<dbReference type="OrthoDB" id="9815466at2"/>
<evidence type="ECO:0000313" key="2">
    <source>
        <dbReference type="EMBL" id="SDP78871.1"/>
    </source>
</evidence>
<dbReference type="RefSeq" id="WP_090855555.1">
    <property type="nucleotide sequence ID" value="NZ_FNJU01000007.1"/>
</dbReference>
<feature type="transmembrane region" description="Helical" evidence="1">
    <location>
        <begin position="154"/>
        <end position="173"/>
    </location>
</feature>
<feature type="transmembrane region" description="Helical" evidence="1">
    <location>
        <begin position="415"/>
        <end position="434"/>
    </location>
</feature>
<feature type="transmembrane region" description="Helical" evidence="1">
    <location>
        <begin position="123"/>
        <end position="148"/>
    </location>
</feature>
<feature type="transmembrane region" description="Helical" evidence="1">
    <location>
        <begin position="21"/>
        <end position="40"/>
    </location>
</feature>
<dbReference type="PANTHER" id="PTHR38454:SF1">
    <property type="entry name" value="INTEGRAL MEMBRANE PROTEIN"/>
    <property type="match status" value="1"/>
</dbReference>
<sequence length="877" mass="101947">MDKRKSKHLILLKQIKKSPPIFNLFVCSITIAFLSHLFFISEWLDGRYMTGINDGLSQMQPFKQLLYTQYKEGQFFYSPDFGLGGGTYTQLGYYFATSIVFLITVGVTLILETLGVINEPDIFYWADVILVISVIRMTAILMITTYYFRYLRISSVPAFVGAVVYSTSIIYFRHVTYWEFFADAMIFLPLLLIGIERIMREGKVAVFLVAVSLSFFDNFYFAYVNFLLMGIYILFRWMIPLSEGELKKSKQIKLYLINGVTGFLIGGVVFVPSVYGFLNNYRPSFEDHIPVFEFVDNILLNGRVVYIPVFVLLSLFLFTFYKNKLFRFFAVTTMILIVMHFSPLVGSVFNGFSAPQYRWEYFLALTAGGLTAATLPKLLLLKKKQLVLPIFLTTSLYFLFYRFDPKLNFKEFSDGYLAITAIFTILFVVVLIMFKNQRIEVVMSFLIILTSIINANFFQENRLTNTGTEFRVSKEYMMSDEYNGADQQELVRMLTEQEKDPLARIDWMVPLRNNTPIVQKFKGTSVYSSILNKELLLFYLQDLEIDMKRESVSRYGSFGDRANLSSLFMGKYFIAKRDDKAVPYGYREILSSGDYVAYENDHLLPFIRTTNTIFQENDLKNTSPLAKEQAMLEGIVLEEENSNEDIPKSENLIEYTRIEKVNSSYEKGVLKIKEEEGGIDLVVNHLNPSAKDYYLKFYFEGLSNKEEFFLKVNEYITVRKEVGSIYRTNVNEIVVRIKANERISIRLPKGSYHLRDFELYEETYEVLERVKEKSKKEPFTHVTWSGNRLSFTYQNDHNKQYAAIPLPYEKGWRLSVNGEPRKILKANYAFTGIELIDGENQVEFVYYPPFFFPLLFISVLTIITSVFIIKRKKAVPK</sequence>
<feature type="transmembrane region" description="Helical" evidence="1">
    <location>
        <begin position="91"/>
        <end position="111"/>
    </location>
</feature>
<evidence type="ECO:0000313" key="3">
    <source>
        <dbReference type="Proteomes" id="UP000199159"/>
    </source>
</evidence>
<keyword evidence="1" id="KW-0812">Transmembrane</keyword>
<feature type="transmembrane region" description="Helical" evidence="1">
    <location>
        <begin position="441"/>
        <end position="458"/>
    </location>
</feature>
<dbReference type="InterPro" id="IPR018580">
    <property type="entry name" value="Uncharacterised_YfhO"/>
</dbReference>
<dbReference type="STRING" id="930152.SAMN05216565_10727"/>
<feature type="transmembrane region" description="Helical" evidence="1">
    <location>
        <begin position="255"/>
        <end position="278"/>
    </location>
</feature>
<feature type="transmembrane region" description="Helical" evidence="1">
    <location>
        <begin position="361"/>
        <end position="379"/>
    </location>
</feature>
<reference evidence="3" key="1">
    <citation type="submission" date="2016-10" db="EMBL/GenBank/DDBJ databases">
        <authorList>
            <person name="Varghese N."/>
            <person name="Submissions S."/>
        </authorList>
    </citation>
    <scope>NUCLEOTIDE SEQUENCE [LARGE SCALE GENOMIC DNA]</scope>
    <source>
        <strain evidence="3">IBRC-M10078</strain>
    </source>
</reference>
<evidence type="ECO:0000256" key="1">
    <source>
        <dbReference type="SAM" id="Phobius"/>
    </source>
</evidence>
<feature type="transmembrane region" description="Helical" evidence="1">
    <location>
        <begin position="328"/>
        <end position="349"/>
    </location>
</feature>
<feature type="transmembrane region" description="Helical" evidence="1">
    <location>
        <begin position="298"/>
        <end position="321"/>
    </location>
</feature>
<protein>
    <submittedName>
        <fullName evidence="2">Uncharacterized membrane protein YfhO</fullName>
    </submittedName>
</protein>
<feature type="transmembrane region" description="Helical" evidence="1">
    <location>
        <begin position="205"/>
        <end position="235"/>
    </location>
</feature>
<accession>A0A1H0VKQ0</accession>
<dbReference type="EMBL" id="FNJU01000007">
    <property type="protein sequence ID" value="SDP78871.1"/>
    <property type="molecule type" value="Genomic_DNA"/>
</dbReference>
<dbReference type="PANTHER" id="PTHR38454">
    <property type="entry name" value="INTEGRAL MEMBRANE PROTEIN-RELATED"/>
    <property type="match status" value="1"/>
</dbReference>
<proteinExistence type="predicted"/>
<feature type="transmembrane region" description="Helical" evidence="1">
    <location>
        <begin position="386"/>
        <end position="403"/>
    </location>
</feature>
<dbReference type="Pfam" id="PF09586">
    <property type="entry name" value="YfhO"/>
    <property type="match status" value="1"/>
</dbReference>
<dbReference type="Proteomes" id="UP000199159">
    <property type="component" value="Unassembled WGS sequence"/>
</dbReference>
<feature type="transmembrane region" description="Helical" evidence="1">
    <location>
        <begin position="850"/>
        <end position="869"/>
    </location>
</feature>
<feature type="transmembrane region" description="Helical" evidence="1">
    <location>
        <begin position="180"/>
        <end position="199"/>
    </location>
</feature>
<gene>
    <name evidence="2" type="ORF">SAMN05216565_10727</name>
</gene>
<organism evidence="2 3">
    <name type="scientific">Litchfieldia salsa</name>
    <dbReference type="NCBI Taxonomy" id="930152"/>
    <lineage>
        <taxon>Bacteria</taxon>
        <taxon>Bacillati</taxon>
        <taxon>Bacillota</taxon>
        <taxon>Bacilli</taxon>
        <taxon>Bacillales</taxon>
        <taxon>Bacillaceae</taxon>
        <taxon>Litchfieldia</taxon>
    </lineage>
</organism>